<comment type="caution">
    <text evidence="2">The sequence shown here is derived from an EMBL/GenBank/DDBJ whole genome shotgun (WGS) entry which is preliminary data.</text>
</comment>
<evidence type="ECO:0000313" key="2">
    <source>
        <dbReference type="EMBL" id="MBP2355084.1"/>
    </source>
</evidence>
<proteinExistence type="predicted"/>
<evidence type="ECO:0000313" key="3">
    <source>
        <dbReference type="Proteomes" id="UP000755585"/>
    </source>
</evidence>
<accession>A0ABS4UTW2</accession>
<protein>
    <submittedName>
        <fullName evidence="2">Transcriptional regulator of viral defense system</fullName>
    </submittedName>
</protein>
<gene>
    <name evidence="2" type="ORF">JOF29_006194</name>
</gene>
<dbReference type="Proteomes" id="UP000755585">
    <property type="component" value="Unassembled WGS sequence"/>
</dbReference>
<name>A0ABS4UTW2_9ACTN</name>
<dbReference type="EMBL" id="JAGINT010000002">
    <property type="protein sequence ID" value="MBP2355084.1"/>
    <property type="molecule type" value="Genomic_DNA"/>
</dbReference>
<reference evidence="2 3" key="1">
    <citation type="submission" date="2021-03" db="EMBL/GenBank/DDBJ databases">
        <title>Sequencing the genomes of 1000 actinobacteria strains.</title>
        <authorList>
            <person name="Klenk H.-P."/>
        </authorList>
    </citation>
    <scope>NUCLEOTIDE SEQUENCE [LARGE SCALE GENOMIC DNA]</scope>
    <source>
        <strain evidence="2 3">DSM 18824</strain>
    </source>
</reference>
<dbReference type="RefSeq" id="WP_209697804.1">
    <property type="nucleotide sequence ID" value="NZ_BAAAVU010000019.1"/>
</dbReference>
<dbReference type="InterPro" id="IPR025159">
    <property type="entry name" value="AbiEi_N"/>
</dbReference>
<sequence length="220" mass="23353">MADSTLVRLGSIAERRWGLVTTAQAEDAGVSRKQLSRMASAGAIERVAQGVYRMAGAPPQDHEAIYATWLALGGAAAPRTTEGVASIVAAGVTAAIVHDAGDFFLDGFDFMVPARKGSRLRGVRLRVRRLTRDEVIPVDGLPTLTVERTIADLVELGIDLSLVAGAVGDTVRANKLVAPDRLASYLDPIAARRRGDGRSLANDLFELAGVSPEGWDHDRA</sequence>
<feature type="domain" description="AbiEi antitoxin N-terminal" evidence="1">
    <location>
        <begin position="12"/>
        <end position="54"/>
    </location>
</feature>
<evidence type="ECO:0000259" key="1">
    <source>
        <dbReference type="Pfam" id="PF13338"/>
    </source>
</evidence>
<organism evidence="2 3">
    <name type="scientific">Kribbella aluminosa</name>
    <dbReference type="NCBI Taxonomy" id="416017"/>
    <lineage>
        <taxon>Bacteria</taxon>
        <taxon>Bacillati</taxon>
        <taxon>Actinomycetota</taxon>
        <taxon>Actinomycetes</taxon>
        <taxon>Propionibacteriales</taxon>
        <taxon>Kribbellaceae</taxon>
        <taxon>Kribbella</taxon>
    </lineage>
</organism>
<dbReference type="Pfam" id="PF13338">
    <property type="entry name" value="AbiEi_4"/>
    <property type="match status" value="1"/>
</dbReference>
<keyword evidence="3" id="KW-1185">Reference proteome</keyword>